<proteinExistence type="inferred from homology"/>
<dbReference type="Gene3D" id="3.30.70.330">
    <property type="match status" value="2"/>
</dbReference>
<feature type="compositionally biased region" description="Low complexity" evidence="11">
    <location>
        <begin position="80"/>
        <end position="97"/>
    </location>
</feature>
<dbReference type="GO" id="GO:0008135">
    <property type="term" value="F:translation factor activity, RNA binding"/>
    <property type="evidence" value="ECO:0007669"/>
    <property type="project" value="TreeGrafter"/>
</dbReference>
<dbReference type="GO" id="GO:0006397">
    <property type="term" value="P:mRNA processing"/>
    <property type="evidence" value="ECO:0007669"/>
    <property type="project" value="UniProtKB-KW"/>
</dbReference>
<dbReference type="GO" id="GO:0003730">
    <property type="term" value="F:mRNA 3'-UTR binding"/>
    <property type="evidence" value="ECO:0007669"/>
    <property type="project" value="InterPro"/>
</dbReference>
<evidence type="ECO:0000256" key="7">
    <source>
        <dbReference type="ARBA" id="ARBA00022833"/>
    </source>
</evidence>
<keyword evidence="9 10" id="KW-0694">RNA-binding</keyword>
<dbReference type="InterPro" id="IPR038446">
    <property type="entry name" value="CEBP_ZZ_sf"/>
</dbReference>
<dbReference type="InterPro" id="IPR034977">
    <property type="entry name" value="CPEB1_RRM1"/>
</dbReference>
<evidence type="ECO:0000256" key="2">
    <source>
        <dbReference type="ARBA" id="ARBA00010347"/>
    </source>
</evidence>
<dbReference type="CTD" id="42752"/>
<dbReference type="GO" id="GO:0000900">
    <property type="term" value="F:mRNA regulatory element binding translation repressor activity"/>
    <property type="evidence" value="ECO:0007669"/>
    <property type="project" value="TreeGrafter"/>
</dbReference>
<dbReference type="GO" id="GO:0005737">
    <property type="term" value="C:cytoplasm"/>
    <property type="evidence" value="ECO:0007669"/>
    <property type="project" value="UniProtKB-SubCell"/>
</dbReference>
<dbReference type="SUPFAM" id="SSF54928">
    <property type="entry name" value="RNA-binding domain, RBD"/>
    <property type="match status" value="1"/>
</dbReference>
<dbReference type="Pfam" id="PF16367">
    <property type="entry name" value="RRM_7"/>
    <property type="match status" value="1"/>
</dbReference>
<dbReference type="InterPro" id="IPR035979">
    <property type="entry name" value="RBD_domain_sf"/>
</dbReference>
<organism evidence="13 14">
    <name type="scientific">Cephus cinctus</name>
    <name type="common">Wheat stem sawfly</name>
    <dbReference type="NCBI Taxonomy" id="211228"/>
    <lineage>
        <taxon>Eukaryota</taxon>
        <taxon>Metazoa</taxon>
        <taxon>Ecdysozoa</taxon>
        <taxon>Arthropoda</taxon>
        <taxon>Hexapoda</taxon>
        <taxon>Insecta</taxon>
        <taxon>Pterygota</taxon>
        <taxon>Neoptera</taxon>
        <taxon>Endopterygota</taxon>
        <taxon>Hymenoptera</taxon>
        <taxon>Cephoidea</taxon>
        <taxon>Cephidae</taxon>
        <taxon>Cephus</taxon>
    </lineage>
</organism>
<keyword evidence="3" id="KW-0963">Cytoplasm</keyword>
<dbReference type="GeneID" id="107269088"/>
<feature type="compositionally biased region" description="Basic and acidic residues" evidence="11">
    <location>
        <begin position="98"/>
        <end position="111"/>
    </location>
</feature>
<dbReference type="InterPro" id="IPR012677">
    <property type="entry name" value="Nucleotide-bd_a/b_plait_sf"/>
</dbReference>
<dbReference type="GO" id="GO:0043022">
    <property type="term" value="F:ribosome binding"/>
    <property type="evidence" value="ECO:0007669"/>
    <property type="project" value="TreeGrafter"/>
</dbReference>
<feature type="compositionally biased region" description="Basic and acidic residues" evidence="11">
    <location>
        <begin position="58"/>
        <end position="79"/>
    </location>
</feature>
<dbReference type="InterPro" id="IPR032292">
    <property type="entry name" value="CEBP1_N"/>
</dbReference>
<dbReference type="Gene3D" id="4.10.640.40">
    <property type="entry name" value="Cytoplasmic polyadenylation element-binding protein, ZZ domain"/>
    <property type="match status" value="1"/>
</dbReference>
<dbReference type="AlphaFoldDB" id="A0AAJ7BZA8"/>
<feature type="region of interest" description="Disordered" evidence="11">
    <location>
        <begin position="305"/>
        <end position="326"/>
    </location>
</feature>
<dbReference type="PROSITE" id="PS50102">
    <property type="entry name" value="RRM"/>
    <property type="match status" value="1"/>
</dbReference>
<evidence type="ECO:0000256" key="4">
    <source>
        <dbReference type="ARBA" id="ARBA00022664"/>
    </source>
</evidence>
<accession>A0AAJ7BZA8</accession>
<evidence type="ECO:0000313" key="14">
    <source>
        <dbReference type="RefSeq" id="XP_015598042.1"/>
    </source>
</evidence>
<keyword evidence="7" id="KW-0862">Zinc</keyword>
<evidence type="ECO:0000256" key="1">
    <source>
        <dbReference type="ARBA" id="ARBA00004496"/>
    </source>
</evidence>
<evidence type="ECO:0000256" key="8">
    <source>
        <dbReference type="ARBA" id="ARBA00022845"/>
    </source>
</evidence>
<dbReference type="FunFam" id="4.10.640.40:FF:000002">
    <property type="entry name" value="Putative Cytoplasmic polyadenylation element-binding protein 1"/>
    <property type="match status" value="1"/>
</dbReference>
<dbReference type="KEGG" id="ccin:107269088"/>
<dbReference type="FunFam" id="3.30.70.330:FF:000054">
    <property type="entry name" value="Cytoplasmic polyadenylation element-binding protein 1"/>
    <property type="match status" value="1"/>
</dbReference>
<evidence type="ECO:0000256" key="11">
    <source>
        <dbReference type="SAM" id="MobiDB-lite"/>
    </source>
</evidence>
<dbReference type="CDD" id="cd12725">
    <property type="entry name" value="RRM2_CPEB1"/>
    <property type="match status" value="1"/>
</dbReference>
<dbReference type="InterPro" id="IPR034819">
    <property type="entry name" value="CPEB"/>
</dbReference>
<feature type="region of interest" description="Disordered" evidence="11">
    <location>
        <begin position="198"/>
        <end position="269"/>
    </location>
</feature>
<evidence type="ECO:0000256" key="3">
    <source>
        <dbReference type="ARBA" id="ARBA00022490"/>
    </source>
</evidence>
<dbReference type="InterPro" id="IPR032296">
    <property type="entry name" value="CEBP_ZZ"/>
</dbReference>
<dbReference type="GO" id="GO:0005634">
    <property type="term" value="C:nucleus"/>
    <property type="evidence" value="ECO:0007669"/>
    <property type="project" value="TreeGrafter"/>
</dbReference>
<dbReference type="PANTHER" id="PTHR12566:SF9">
    <property type="entry name" value="CYTOPLASMIC POLYADENYLATION ELEMENT-BINDING PROTEIN 1"/>
    <property type="match status" value="1"/>
</dbReference>
<sequence length="723" mass="80678">MPTLLQQLAMSYDAEGNTKDTLDRNETINMQPKQQPRERDPLQLQHRDLDQLQLRQRDREQMQQQHREREQQQREREKLQLQQREQLQIHQRGQQQLQHREQLREQEREREQLHQLQTINNLLLDLTPASSTSFLQGQSRDTSGAANLNSGVDGDMSISDLFGLGLPRGSLMSEQLSSGSSSFRHHQYRPQRHNQSLSHQHYQCDDSHGYYGSTNLDMPGSPNSLATPGTPSTPGSVYSNPYTYDAGAGSNAHTSSPNNRSYLQHLGGSPSSPIHSQYYGRPIRGSPPYSDCGSPTMEYANRSLGCGGSRSNSPADSEISGVSSMDSSLSDIMNSLSLGSTTHSCYSPSLGSLVSTDMDMCNGSRAAAYQRLAAKKYLSSPSQYHQHQPSSNCWPTGNPRFMSCASNSFPPESPISLDRAARFHRNAAAVCNPTCTWSGVLPNRTQKPSGYSSKVFLGGVPWDITESMLVATFKQFGQIRVEWPGKDQSASQPKGYVYIIFESEKQVKALLASCTHDFTNGGSWYYKISSKRMKGKEVQVIPWILSDSNYVKSSSQKLDPHKTVFVGALHGMLTAQGLAKIMNDLFKGVIYAGIDTDKYKYPIGSGRVTFSDSLSYMDAVSAAFIEIKTVKFTKKVQVDPYIEDSVCSICSVQQGPYFCREPLCFRYFCRSCWQWQHAVEPMRRHNPLSRNSKTNRVVGLTSSVGVNGGGDDMKPTFFSNIMI</sequence>
<evidence type="ECO:0000256" key="5">
    <source>
        <dbReference type="ARBA" id="ARBA00022723"/>
    </source>
</evidence>
<dbReference type="Pfam" id="PF16368">
    <property type="entry name" value="CEBP1_N"/>
    <property type="match status" value="1"/>
</dbReference>
<dbReference type="Pfam" id="PF16366">
    <property type="entry name" value="CEBP_ZZ"/>
    <property type="match status" value="1"/>
</dbReference>
<dbReference type="Proteomes" id="UP000694920">
    <property type="component" value="Unplaced"/>
</dbReference>
<reference evidence="14" key="1">
    <citation type="submission" date="2025-08" db="UniProtKB">
        <authorList>
            <consortium name="RefSeq"/>
        </authorList>
    </citation>
    <scope>IDENTIFICATION</scope>
</reference>
<dbReference type="SMART" id="SM00360">
    <property type="entry name" value="RRM"/>
    <property type="match status" value="2"/>
</dbReference>
<comment type="similarity">
    <text evidence="2">Belongs to the RRM CPEB family.</text>
</comment>
<gene>
    <name evidence="14" type="primary">LOC107269088</name>
</gene>
<name>A0AAJ7BZA8_CEPCN</name>
<keyword evidence="4" id="KW-0507">mRNA processing</keyword>
<dbReference type="GO" id="GO:0043005">
    <property type="term" value="C:neuron projection"/>
    <property type="evidence" value="ECO:0007669"/>
    <property type="project" value="TreeGrafter"/>
</dbReference>
<dbReference type="GO" id="GO:0046872">
    <property type="term" value="F:metal ion binding"/>
    <property type="evidence" value="ECO:0007669"/>
    <property type="project" value="UniProtKB-KW"/>
</dbReference>
<dbReference type="PANTHER" id="PTHR12566">
    <property type="entry name" value="CYTOPLASMIC POLYADENYLATION ELEMENT BINDING PROTEIN CPEB"/>
    <property type="match status" value="1"/>
</dbReference>
<evidence type="ECO:0000256" key="10">
    <source>
        <dbReference type="PROSITE-ProRule" id="PRU00176"/>
    </source>
</evidence>
<dbReference type="FunFam" id="3.30.70.330:FF:000086">
    <property type="entry name" value="Putative Cytoplasmic polyadenylation element-binding protein 1"/>
    <property type="match status" value="1"/>
</dbReference>
<keyword evidence="6" id="KW-0677">Repeat</keyword>
<evidence type="ECO:0000256" key="6">
    <source>
        <dbReference type="ARBA" id="ARBA00022737"/>
    </source>
</evidence>
<keyword evidence="5" id="KW-0479">Metal-binding</keyword>
<keyword evidence="13" id="KW-1185">Reference proteome</keyword>
<evidence type="ECO:0000256" key="9">
    <source>
        <dbReference type="ARBA" id="ARBA00022884"/>
    </source>
</evidence>
<dbReference type="GO" id="GO:2000766">
    <property type="term" value="P:negative regulation of cytoplasmic translation"/>
    <property type="evidence" value="ECO:0007669"/>
    <property type="project" value="TreeGrafter"/>
</dbReference>
<dbReference type="GO" id="GO:0045202">
    <property type="term" value="C:synapse"/>
    <property type="evidence" value="ECO:0007669"/>
    <property type="project" value="TreeGrafter"/>
</dbReference>
<dbReference type="CDD" id="cd12723">
    <property type="entry name" value="RRM1_CPEB1"/>
    <property type="match status" value="1"/>
</dbReference>
<feature type="region of interest" description="Disordered" evidence="11">
    <location>
        <begin position="58"/>
        <end position="111"/>
    </location>
</feature>
<dbReference type="RefSeq" id="XP_015598042.1">
    <property type="nucleotide sequence ID" value="XM_015742556.2"/>
</dbReference>
<dbReference type="CDD" id="cd19757">
    <property type="entry name" value="Bbox1"/>
    <property type="match status" value="1"/>
</dbReference>
<keyword evidence="8" id="KW-0810">Translation regulation</keyword>
<feature type="compositionally biased region" description="Polar residues" evidence="11">
    <location>
        <begin position="212"/>
        <end position="242"/>
    </location>
</feature>
<feature type="compositionally biased region" description="Polar residues" evidence="11">
    <location>
        <begin position="251"/>
        <end position="262"/>
    </location>
</feature>
<dbReference type="InterPro" id="IPR000504">
    <property type="entry name" value="RRM_dom"/>
</dbReference>
<feature type="domain" description="RRM" evidence="12">
    <location>
        <begin position="453"/>
        <end position="540"/>
    </location>
</feature>
<comment type="subcellular location">
    <subcellularLocation>
        <location evidence="1">Cytoplasm</location>
    </subcellularLocation>
</comment>
<evidence type="ECO:0000259" key="12">
    <source>
        <dbReference type="PROSITE" id="PS50102"/>
    </source>
</evidence>
<evidence type="ECO:0000313" key="13">
    <source>
        <dbReference type="Proteomes" id="UP000694920"/>
    </source>
</evidence>
<protein>
    <submittedName>
        <fullName evidence="14">Cytoplasmic polyadenylation element-binding protein 1</fullName>
    </submittedName>
</protein>